<accession>A0A1J1IK97</accession>
<protein>
    <submittedName>
        <fullName evidence="1">CLUMA_CG012821, isoform A</fullName>
    </submittedName>
</protein>
<organism evidence="1 2">
    <name type="scientific">Clunio marinus</name>
    <dbReference type="NCBI Taxonomy" id="568069"/>
    <lineage>
        <taxon>Eukaryota</taxon>
        <taxon>Metazoa</taxon>
        <taxon>Ecdysozoa</taxon>
        <taxon>Arthropoda</taxon>
        <taxon>Hexapoda</taxon>
        <taxon>Insecta</taxon>
        <taxon>Pterygota</taxon>
        <taxon>Neoptera</taxon>
        <taxon>Endopterygota</taxon>
        <taxon>Diptera</taxon>
        <taxon>Nematocera</taxon>
        <taxon>Chironomoidea</taxon>
        <taxon>Chironomidae</taxon>
        <taxon>Clunio</taxon>
    </lineage>
</organism>
<evidence type="ECO:0000313" key="2">
    <source>
        <dbReference type="Proteomes" id="UP000183832"/>
    </source>
</evidence>
<reference evidence="1 2" key="1">
    <citation type="submission" date="2015-04" db="EMBL/GenBank/DDBJ databases">
        <authorList>
            <person name="Syromyatnikov M.Y."/>
            <person name="Popov V.N."/>
        </authorList>
    </citation>
    <scope>NUCLEOTIDE SEQUENCE [LARGE SCALE GENOMIC DNA]</scope>
</reference>
<dbReference type="Proteomes" id="UP000183832">
    <property type="component" value="Unassembled WGS sequence"/>
</dbReference>
<name>A0A1J1IK97_9DIPT</name>
<keyword evidence="2" id="KW-1185">Reference proteome</keyword>
<evidence type="ECO:0000313" key="1">
    <source>
        <dbReference type="EMBL" id="CRK99502.1"/>
    </source>
</evidence>
<gene>
    <name evidence="1" type="ORF">CLUMA_CG012821</name>
</gene>
<dbReference type="EMBL" id="CVRI01000051">
    <property type="protein sequence ID" value="CRK99502.1"/>
    <property type="molecule type" value="Genomic_DNA"/>
</dbReference>
<sequence length="78" mass="9195">MYSHSSLFYTTTRKTSTYIQQKICEGWEVDCCAANVLIYDFPISMIWVFCDSLFLLPKNLHKLLVMSKHKTRGRKKND</sequence>
<dbReference type="AlphaFoldDB" id="A0A1J1IK97"/>
<proteinExistence type="predicted"/>